<gene>
    <name evidence="1" type="ORF">Xhom_02530</name>
</gene>
<reference evidence="1 2" key="1">
    <citation type="journal article" date="2017" name="Nat. Microbiol.">
        <title>Natural product diversity associated with the nematode symbionts Photorhabdus and Xenorhabdus.</title>
        <authorList>
            <person name="Tobias N.J."/>
            <person name="Wolff H."/>
            <person name="Djahanschiri B."/>
            <person name="Grundmann F."/>
            <person name="Kronenwerth M."/>
            <person name="Shi Y.M."/>
            <person name="Simonyi S."/>
            <person name="Grun P."/>
            <person name="Shapiro-Ilan D."/>
            <person name="Pidot S.J."/>
            <person name="Stinear T.P."/>
            <person name="Ebersberger I."/>
            <person name="Bode H.B."/>
        </authorList>
    </citation>
    <scope>NUCLEOTIDE SEQUENCE [LARGE SCALE GENOMIC DNA]</scope>
    <source>
        <strain evidence="1 2">DSM 17903</strain>
    </source>
</reference>
<proteinExistence type="predicted"/>
<dbReference type="AlphaFoldDB" id="A0A2G0Q5T8"/>
<sequence length="58" mass="6875">MSNNKSNSCREAFEKFITDSPQFNTNLLVKYTNGEYFSSYTRKYFQLFSAGWRAKNDQ</sequence>
<comment type="caution">
    <text evidence="1">The sequence shown here is derived from an EMBL/GenBank/DDBJ whole genome shotgun (WGS) entry which is preliminary data.</text>
</comment>
<name>A0A2G0Q5T8_XENHO</name>
<evidence type="ECO:0000313" key="2">
    <source>
        <dbReference type="Proteomes" id="UP000225433"/>
    </source>
</evidence>
<dbReference type="EMBL" id="NJAI01000004">
    <property type="protein sequence ID" value="PHM54587.1"/>
    <property type="molecule type" value="Genomic_DNA"/>
</dbReference>
<accession>A0A2G0Q5T8</accession>
<dbReference type="RefSeq" id="WP_157104590.1">
    <property type="nucleotide sequence ID" value="NZ_CAWNQJ010000068.1"/>
</dbReference>
<protein>
    <submittedName>
        <fullName evidence="1">Uncharacterized protein</fullName>
    </submittedName>
</protein>
<organism evidence="1 2">
    <name type="scientific">Xenorhabdus hominickii</name>
    <dbReference type="NCBI Taxonomy" id="351679"/>
    <lineage>
        <taxon>Bacteria</taxon>
        <taxon>Pseudomonadati</taxon>
        <taxon>Pseudomonadota</taxon>
        <taxon>Gammaproteobacteria</taxon>
        <taxon>Enterobacterales</taxon>
        <taxon>Morganellaceae</taxon>
        <taxon>Xenorhabdus</taxon>
    </lineage>
</organism>
<evidence type="ECO:0000313" key="1">
    <source>
        <dbReference type="EMBL" id="PHM54587.1"/>
    </source>
</evidence>
<dbReference type="Proteomes" id="UP000225433">
    <property type="component" value="Unassembled WGS sequence"/>
</dbReference>